<dbReference type="GO" id="GO:0030983">
    <property type="term" value="F:mismatched DNA binding"/>
    <property type="evidence" value="ECO:0007669"/>
    <property type="project" value="InterPro"/>
</dbReference>
<keyword evidence="12" id="KW-1185">Reference proteome</keyword>
<dbReference type="PROSITE" id="PS00486">
    <property type="entry name" value="DNA_MISMATCH_REPAIR_2"/>
    <property type="match status" value="1"/>
</dbReference>
<protein>
    <recommendedName>
        <fullName evidence="2 8">DNA mismatch repair protein MSH3</fullName>
    </recommendedName>
    <alternativeName>
        <fullName evidence="2 8">DNA mismatch repair protein MSH3</fullName>
    </alternativeName>
</protein>
<gene>
    <name evidence="11" type="ORF">PSFLO_07274</name>
</gene>
<evidence type="ECO:0000313" key="11">
    <source>
        <dbReference type="EMBL" id="SPO41792.1"/>
    </source>
</evidence>
<dbReference type="GO" id="GO:0007131">
    <property type="term" value="P:reciprocal meiotic recombination"/>
    <property type="evidence" value="ECO:0007669"/>
    <property type="project" value="TreeGrafter"/>
</dbReference>
<dbReference type="InterPro" id="IPR007696">
    <property type="entry name" value="DNA_mismatch_repair_MutS_core"/>
</dbReference>
<reference evidence="11 12" key="1">
    <citation type="submission" date="2018-03" db="EMBL/GenBank/DDBJ databases">
        <authorList>
            <person name="Guldener U."/>
        </authorList>
    </citation>
    <scope>NUCLEOTIDE SEQUENCE [LARGE SCALE GENOMIC DNA]</scope>
    <source>
        <strain evidence="11 12">DAOM196992</strain>
    </source>
</reference>
<dbReference type="FunFam" id="3.40.50.300:FF:000870">
    <property type="entry name" value="MutS protein homolog 4"/>
    <property type="match status" value="1"/>
</dbReference>
<dbReference type="InterPro" id="IPR027417">
    <property type="entry name" value="P-loop_NTPase"/>
</dbReference>
<evidence type="ECO:0000313" key="12">
    <source>
        <dbReference type="Proteomes" id="UP000323386"/>
    </source>
</evidence>
<dbReference type="PANTHER" id="PTHR11361:SF21">
    <property type="entry name" value="MUTS PROTEIN HOMOLOG 4"/>
    <property type="match status" value="1"/>
</dbReference>
<evidence type="ECO:0000256" key="3">
    <source>
        <dbReference type="ARBA" id="ARBA00022741"/>
    </source>
</evidence>
<dbReference type="InterPro" id="IPR036187">
    <property type="entry name" value="DNA_mismatch_repair_MutS_sf"/>
</dbReference>
<evidence type="ECO:0000256" key="6">
    <source>
        <dbReference type="ARBA" id="ARBA00023254"/>
    </source>
</evidence>
<name>A0A5C3FBM2_9BASI</name>
<keyword evidence="6" id="KW-0469">Meiosis</keyword>
<dbReference type="SUPFAM" id="SSF48334">
    <property type="entry name" value="DNA repair protein MutS, domain III"/>
    <property type="match status" value="1"/>
</dbReference>
<feature type="domain" description="DNA mismatch repair proteins mutS family" evidence="10">
    <location>
        <begin position="618"/>
        <end position="634"/>
    </location>
</feature>
<dbReference type="Pfam" id="PF00488">
    <property type="entry name" value="MutS_V"/>
    <property type="match status" value="1"/>
</dbReference>
<keyword evidence="3" id="KW-0547">Nucleotide-binding</keyword>
<dbReference type="Proteomes" id="UP000323386">
    <property type="component" value="Unassembled WGS sequence"/>
</dbReference>
<comment type="subunit">
    <text evidence="7">Heterodimer consisting of MSH2-MSH3 (MutS beta). Forms a ternary complex with MutL alpha (MLH1-PMS1).</text>
</comment>
<feature type="region of interest" description="Disordered" evidence="9">
    <location>
        <begin position="801"/>
        <end position="839"/>
    </location>
</feature>
<evidence type="ECO:0000256" key="2">
    <source>
        <dbReference type="ARBA" id="ARBA00022151"/>
    </source>
</evidence>
<dbReference type="InterPro" id="IPR017261">
    <property type="entry name" value="DNA_mismatch_repair_MutS/MSH"/>
</dbReference>
<dbReference type="InterPro" id="IPR000432">
    <property type="entry name" value="DNA_mismatch_repair_MutS_C"/>
</dbReference>
<dbReference type="OrthoDB" id="276261at2759"/>
<dbReference type="GO" id="GO:0140664">
    <property type="term" value="F:ATP-dependent DNA damage sensor activity"/>
    <property type="evidence" value="ECO:0007669"/>
    <property type="project" value="InterPro"/>
</dbReference>
<accession>A0A5C3FBM2</accession>
<comment type="similarity">
    <text evidence="1">Belongs to the DNA mismatch repair MutS family.</text>
</comment>
<dbReference type="SMART" id="SM00533">
    <property type="entry name" value="MUTSd"/>
    <property type="match status" value="1"/>
</dbReference>
<evidence type="ECO:0000256" key="8">
    <source>
        <dbReference type="ARBA" id="ARBA00073774"/>
    </source>
</evidence>
<keyword evidence="5" id="KW-0238">DNA-binding</keyword>
<dbReference type="PIRSF" id="PIRSF037677">
    <property type="entry name" value="DNA_mis_repair_Msh6"/>
    <property type="match status" value="1"/>
</dbReference>
<evidence type="ECO:0000256" key="9">
    <source>
        <dbReference type="SAM" id="MobiDB-lite"/>
    </source>
</evidence>
<evidence type="ECO:0000256" key="5">
    <source>
        <dbReference type="ARBA" id="ARBA00023125"/>
    </source>
</evidence>
<dbReference type="EMBL" id="OOIP01000031">
    <property type="protein sequence ID" value="SPO41792.1"/>
    <property type="molecule type" value="Genomic_DNA"/>
</dbReference>
<dbReference type="GO" id="GO:0005634">
    <property type="term" value="C:nucleus"/>
    <property type="evidence" value="ECO:0007669"/>
    <property type="project" value="TreeGrafter"/>
</dbReference>
<evidence type="ECO:0000259" key="10">
    <source>
        <dbReference type="PROSITE" id="PS00486"/>
    </source>
</evidence>
<dbReference type="InterPro" id="IPR036678">
    <property type="entry name" value="MutS_con_dom_sf"/>
</dbReference>
<sequence length="839" mass="92760">MGSYICAVLEHRGVGREVGIAAMEKDTGRCILTQFADTQTYVKAIHHLSLHPPSAILVPESAVRTPLRKGSKATRSADPVRAADPVATEESVLVKCLEDIFELSVTPLPRRHWNHEEGARYLDKLLVDDTGQGFVSPPGSVARDSGTGVGASRSNLSSEINAAATTRAAVLEAISTRYYGLSAACALFEYIESVTNRVFSPRSLRIQYVVPDGTVLISSNTARDLELVNNLIDRQSKLCLYDKDTIEARYDAVEECTQSEERFYAIKESMRPLKEARVDLDKVIHQLVATEKKTLFPKRTETKIAQMLSLRTLIRTLRPARAALEGSSSNLLVTIAEFLASDHLDAVEQAIDATINEQIVHSKGGLGSRNARVAERSPLLDVARETYRENMNDITELSEKYRQEYNLPLSIKMFAEGFCLETRLDSSRIRHLPSIFTNVVKGKTGRTVTMLTLDLKKLNARLMDSLNEVYLMSERAIEELRIEIVSNVAGLYKASHNYQRPEITGTLALQSARHPILDRVKQRKELVPNDVFIPEEGGFCLVTGPNMSGKSTYLRQIALLVVMAMIGSFVPAQYASFFVPDAILSRLSNNEDTEQNLSTFANEMRATAFALSLASPRSLVILDELGRGTSPDEGIAIAQAVSEELIRRRSFAYLATHFLELTSTLSPHPGVSMVHFRVTLGPSVAEPSEPFKMVFHHKLQLGYCEEEHYGLELAKLANLPPGMLERAYEMARSIELRRKQAEGHLMQQNLATRRRLVHEGQLIAHLRHIASSRDEASEAELGAYLADLQHEFVDQIASTFSEQSASEGTHPGSSSSSAGQRAGLDAAMEEEGELDVGGL</sequence>
<feature type="compositionally biased region" description="Acidic residues" evidence="9">
    <location>
        <begin position="827"/>
        <end position="839"/>
    </location>
</feature>
<dbReference type="PANTHER" id="PTHR11361">
    <property type="entry name" value="DNA MISMATCH REPAIR PROTEIN MUTS FAMILY MEMBER"/>
    <property type="match status" value="1"/>
</dbReference>
<dbReference type="Gene3D" id="1.10.1420.10">
    <property type="match status" value="1"/>
</dbReference>
<dbReference type="SMART" id="SM00534">
    <property type="entry name" value="MUTSac"/>
    <property type="match status" value="1"/>
</dbReference>
<dbReference type="SUPFAM" id="SSF53150">
    <property type="entry name" value="DNA repair protein MutS, domain II"/>
    <property type="match status" value="1"/>
</dbReference>
<dbReference type="GO" id="GO:0005524">
    <property type="term" value="F:ATP binding"/>
    <property type="evidence" value="ECO:0007669"/>
    <property type="project" value="UniProtKB-KW"/>
</dbReference>
<dbReference type="GO" id="GO:0006298">
    <property type="term" value="P:mismatch repair"/>
    <property type="evidence" value="ECO:0007669"/>
    <property type="project" value="InterPro"/>
</dbReference>
<dbReference type="Gene3D" id="3.30.420.110">
    <property type="entry name" value="MutS, connector domain"/>
    <property type="match status" value="1"/>
</dbReference>
<dbReference type="InterPro" id="IPR045076">
    <property type="entry name" value="MutS"/>
</dbReference>
<dbReference type="Gene3D" id="3.40.50.300">
    <property type="entry name" value="P-loop containing nucleotide triphosphate hydrolases"/>
    <property type="match status" value="1"/>
</dbReference>
<evidence type="ECO:0000256" key="4">
    <source>
        <dbReference type="ARBA" id="ARBA00022840"/>
    </source>
</evidence>
<proteinExistence type="inferred from homology"/>
<evidence type="ECO:0000256" key="1">
    <source>
        <dbReference type="ARBA" id="ARBA00006271"/>
    </source>
</evidence>
<organism evidence="11 12">
    <name type="scientific">Pseudozyma flocculosa</name>
    <dbReference type="NCBI Taxonomy" id="84751"/>
    <lineage>
        <taxon>Eukaryota</taxon>
        <taxon>Fungi</taxon>
        <taxon>Dikarya</taxon>
        <taxon>Basidiomycota</taxon>
        <taxon>Ustilaginomycotina</taxon>
        <taxon>Ustilaginomycetes</taxon>
        <taxon>Ustilaginales</taxon>
        <taxon>Ustilaginaceae</taxon>
        <taxon>Pseudozyma</taxon>
    </lineage>
</organism>
<evidence type="ECO:0000256" key="7">
    <source>
        <dbReference type="ARBA" id="ARBA00025902"/>
    </source>
</evidence>
<feature type="compositionally biased region" description="Low complexity" evidence="9">
    <location>
        <begin position="804"/>
        <end position="823"/>
    </location>
</feature>
<dbReference type="AlphaFoldDB" id="A0A5C3FBM2"/>
<dbReference type="SUPFAM" id="SSF52540">
    <property type="entry name" value="P-loop containing nucleoside triphosphate hydrolases"/>
    <property type="match status" value="1"/>
</dbReference>
<keyword evidence="4" id="KW-0067">ATP-binding</keyword>